<dbReference type="PANTHER" id="PTHR31932:SF2">
    <property type="entry name" value="TUBULIN POLYGLUTAMYLASE COMPLEX SUBUNIT 1"/>
    <property type="match status" value="1"/>
</dbReference>
<evidence type="ECO:0000256" key="1">
    <source>
        <dbReference type="SAM" id="MobiDB-lite"/>
    </source>
</evidence>
<name>A0A329SZ88_9STRA</name>
<dbReference type="STRING" id="29920.A0A329SZ88"/>
<accession>A0A329SZ88</accession>
<evidence type="ECO:0000313" key="3">
    <source>
        <dbReference type="Proteomes" id="UP000251314"/>
    </source>
</evidence>
<dbReference type="GO" id="GO:0008017">
    <property type="term" value="F:microtubule binding"/>
    <property type="evidence" value="ECO:0007669"/>
    <property type="project" value="TreeGrafter"/>
</dbReference>
<gene>
    <name evidence="2" type="ORF">PC110_g2557</name>
</gene>
<dbReference type="InterPro" id="IPR039235">
    <property type="entry name" value="TPGS1"/>
</dbReference>
<feature type="compositionally biased region" description="Polar residues" evidence="1">
    <location>
        <begin position="85"/>
        <end position="99"/>
    </location>
</feature>
<organism evidence="2 3">
    <name type="scientific">Phytophthora cactorum</name>
    <dbReference type="NCBI Taxonomy" id="29920"/>
    <lineage>
        <taxon>Eukaryota</taxon>
        <taxon>Sar</taxon>
        <taxon>Stramenopiles</taxon>
        <taxon>Oomycota</taxon>
        <taxon>Peronosporomycetes</taxon>
        <taxon>Peronosporales</taxon>
        <taxon>Peronosporaceae</taxon>
        <taxon>Phytophthora</taxon>
    </lineage>
</organism>
<proteinExistence type="predicted"/>
<protein>
    <submittedName>
        <fullName evidence="2">Uncharacterized protein</fullName>
    </submittedName>
</protein>
<dbReference type="Proteomes" id="UP000251314">
    <property type="component" value="Unassembled WGS sequence"/>
</dbReference>
<feature type="region of interest" description="Disordered" evidence="1">
    <location>
        <begin position="85"/>
        <end position="105"/>
    </location>
</feature>
<dbReference type="EMBL" id="MJFZ01000034">
    <property type="protein sequence ID" value="RAW41206.1"/>
    <property type="molecule type" value="Genomic_DNA"/>
</dbReference>
<dbReference type="PANTHER" id="PTHR31932">
    <property type="entry name" value="TUBULIN POLYGLUTAMYLASE COMPLEX SUBUNIT 1"/>
    <property type="match status" value="1"/>
</dbReference>
<dbReference type="OrthoDB" id="64214at2759"/>
<keyword evidence="3" id="KW-1185">Reference proteome</keyword>
<dbReference type="VEuPathDB" id="FungiDB:PC110_g2557"/>
<reference evidence="2 3" key="1">
    <citation type="submission" date="2018-01" db="EMBL/GenBank/DDBJ databases">
        <title>Draft genome of the strawberry crown rot pathogen Phytophthora cactorum.</title>
        <authorList>
            <person name="Armitage A.D."/>
            <person name="Lysoe E."/>
            <person name="Nellist C.F."/>
            <person name="Harrison R.J."/>
            <person name="Brurberg M.B."/>
        </authorList>
    </citation>
    <scope>NUCLEOTIDE SEQUENCE [LARGE SCALE GENOMIC DNA]</scope>
    <source>
        <strain evidence="2 3">10300</strain>
    </source>
</reference>
<dbReference type="AlphaFoldDB" id="A0A329SZ88"/>
<comment type="caution">
    <text evidence="2">The sequence shown here is derived from an EMBL/GenBank/DDBJ whole genome shotgun (WGS) entry which is preliminary data.</text>
</comment>
<evidence type="ECO:0000313" key="2">
    <source>
        <dbReference type="EMBL" id="RAW41206.1"/>
    </source>
</evidence>
<sequence>MPEDYLVKSGAKDMIATAIAEVLTLRPRVPVAFLASHFQGLVTNKSAAVISYLRACHPTSSSFPSAVEKAFHDLAAIEATPTASLSTNTLPQRSNSAGLNPSRKVRAGGPATISEDSFLQLLQQLSADLPKSLQTKLLEIITPPASAKETPSSQGVGLTRFHRGVQACLLMEELIDAATLLYQGLQLNNSDPADISAVLDSDTLMNALQSAATSQFPRERMVVLIPLLARSTTLAPSQTTKAATALQPNDVYNLLFDLAFKS</sequence>